<dbReference type="Proteomes" id="UP001055072">
    <property type="component" value="Unassembled WGS sequence"/>
</dbReference>
<proteinExistence type="predicted"/>
<evidence type="ECO:0000313" key="2">
    <source>
        <dbReference type="Proteomes" id="UP001055072"/>
    </source>
</evidence>
<gene>
    <name evidence="1" type="ORF">BDY19DRAFT_981266</name>
</gene>
<accession>A0ACB8TM33</accession>
<sequence>MPVSLTATVTMVCKRLSAGPPARHVRASGSLRLGGLKFNNKVQDVQDRAKPILVAT</sequence>
<reference evidence="1" key="1">
    <citation type="journal article" date="2021" name="Environ. Microbiol.">
        <title>Gene family expansions and transcriptome signatures uncover fungal adaptations to wood decay.</title>
        <authorList>
            <person name="Hage H."/>
            <person name="Miyauchi S."/>
            <person name="Viragh M."/>
            <person name="Drula E."/>
            <person name="Min B."/>
            <person name="Chaduli D."/>
            <person name="Navarro D."/>
            <person name="Favel A."/>
            <person name="Norest M."/>
            <person name="Lesage-Meessen L."/>
            <person name="Balint B."/>
            <person name="Merenyi Z."/>
            <person name="de Eugenio L."/>
            <person name="Morin E."/>
            <person name="Martinez A.T."/>
            <person name="Baldrian P."/>
            <person name="Stursova M."/>
            <person name="Martinez M.J."/>
            <person name="Novotny C."/>
            <person name="Magnuson J.K."/>
            <person name="Spatafora J.W."/>
            <person name="Maurice S."/>
            <person name="Pangilinan J."/>
            <person name="Andreopoulos W."/>
            <person name="LaButti K."/>
            <person name="Hundley H."/>
            <person name="Na H."/>
            <person name="Kuo A."/>
            <person name="Barry K."/>
            <person name="Lipzen A."/>
            <person name="Henrissat B."/>
            <person name="Riley R."/>
            <person name="Ahrendt S."/>
            <person name="Nagy L.G."/>
            <person name="Grigoriev I.V."/>
            <person name="Martin F."/>
            <person name="Rosso M.N."/>
        </authorList>
    </citation>
    <scope>NUCLEOTIDE SEQUENCE</scope>
    <source>
        <strain evidence="1">CBS 384.51</strain>
    </source>
</reference>
<comment type="caution">
    <text evidence="1">The sequence shown here is derived from an EMBL/GenBank/DDBJ whole genome shotgun (WGS) entry which is preliminary data.</text>
</comment>
<organism evidence="1 2">
    <name type="scientific">Irpex rosettiformis</name>
    <dbReference type="NCBI Taxonomy" id="378272"/>
    <lineage>
        <taxon>Eukaryota</taxon>
        <taxon>Fungi</taxon>
        <taxon>Dikarya</taxon>
        <taxon>Basidiomycota</taxon>
        <taxon>Agaricomycotina</taxon>
        <taxon>Agaricomycetes</taxon>
        <taxon>Polyporales</taxon>
        <taxon>Irpicaceae</taxon>
        <taxon>Irpex</taxon>
    </lineage>
</organism>
<keyword evidence="2" id="KW-1185">Reference proteome</keyword>
<name>A0ACB8TM33_9APHY</name>
<protein>
    <submittedName>
        <fullName evidence="1">Uncharacterized protein</fullName>
    </submittedName>
</protein>
<evidence type="ECO:0000313" key="1">
    <source>
        <dbReference type="EMBL" id="KAI0083014.1"/>
    </source>
</evidence>
<dbReference type="EMBL" id="MU275015">
    <property type="protein sequence ID" value="KAI0083014.1"/>
    <property type="molecule type" value="Genomic_DNA"/>
</dbReference>